<dbReference type="EMBL" id="QPFP01000038">
    <property type="protein sequence ID" value="TEB27709.1"/>
    <property type="molecule type" value="Genomic_DNA"/>
</dbReference>
<accession>A0A4Y7T2E8</accession>
<proteinExistence type="predicted"/>
<feature type="compositionally biased region" description="Low complexity" evidence="1">
    <location>
        <begin position="338"/>
        <end position="357"/>
    </location>
</feature>
<dbReference type="AlphaFoldDB" id="A0A4Y7T2E8"/>
<evidence type="ECO:0000256" key="1">
    <source>
        <dbReference type="SAM" id="MobiDB-lite"/>
    </source>
</evidence>
<feature type="region of interest" description="Disordered" evidence="1">
    <location>
        <begin position="318"/>
        <end position="367"/>
    </location>
</feature>
<name>A0A4Y7T2E8_COPMI</name>
<comment type="caution">
    <text evidence="2">The sequence shown here is derived from an EMBL/GenBank/DDBJ whole genome shotgun (WGS) entry which is preliminary data.</text>
</comment>
<evidence type="ECO:0000313" key="3">
    <source>
        <dbReference type="Proteomes" id="UP000298030"/>
    </source>
</evidence>
<gene>
    <name evidence="2" type="ORF">FA13DRAFT_1794657</name>
</gene>
<sequence length="406" mass="44307">MPVPGHPRAAQDPREIDALPSELPRSSDALAALTCSGKLVGITEHPGANMIFPDARTSMDLVDHPLQWFCEFSIFSDTKSSTHISRKISVTLAGIEEFGFPTVAQDITTITKSKSLMTVFNTKVKSTGELFRDIWLDTARGRAHHHLEWVGQYNLAKAKSAVDPLFLHTNAPSLYMSTDPETSAAIEGASVCPTYIVNPKYSDDFVTKCHGLALALQNTGGVMPYSQTLSELHERSYHLGRECMVHWVQEAFARSILSLSPSAVNVLGPVATQRVNEILRQAKIAAFDRQIEIGLLPLSDPTDSAIFDAVMRLSEEADSQRINVRGRPRPSSLPPNPSSHQLPSIPASTAPFTPSPSNVTSHQTQPMTSLVSSSRTVFAVGPPSILFETLFFSSNTRILFLSTSLL</sequence>
<protein>
    <submittedName>
        <fullName evidence="2">Uncharacterized protein</fullName>
    </submittedName>
</protein>
<organism evidence="2 3">
    <name type="scientific">Coprinellus micaceus</name>
    <name type="common">Glistening ink-cap mushroom</name>
    <name type="synonym">Coprinus micaceus</name>
    <dbReference type="NCBI Taxonomy" id="71717"/>
    <lineage>
        <taxon>Eukaryota</taxon>
        <taxon>Fungi</taxon>
        <taxon>Dikarya</taxon>
        <taxon>Basidiomycota</taxon>
        <taxon>Agaricomycotina</taxon>
        <taxon>Agaricomycetes</taxon>
        <taxon>Agaricomycetidae</taxon>
        <taxon>Agaricales</taxon>
        <taxon>Agaricineae</taxon>
        <taxon>Psathyrellaceae</taxon>
        <taxon>Coprinellus</taxon>
    </lineage>
</organism>
<reference evidence="2 3" key="1">
    <citation type="journal article" date="2019" name="Nat. Ecol. Evol.">
        <title>Megaphylogeny resolves global patterns of mushroom evolution.</title>
        <authorList>
            <person name="Varga T."/>
            <person name="Krizsan K."/>
            <person name="Foldi C."/>
            <person name="Dima B."/>
            <person name="Sanchez-Garcia M."/>
            <person name="Sanchez-Ramirez S."/>
            <person name="Szollosi G.J."/>
            <person name="Szarkandi J.G."/>
            <person name="Papp V."/>
            <person name="Albert L."/>
            <person name="Andreopoulos W."/>
            <person name="Angelini C."/>
            <person name="Antonin V."/>
            <person name="Barry K.W."/>
            <person name="Bougher N.L."/>
            <person name="Buchanan P."/>
            <person name="Buyck B."/>
            <person name="Bense V."/>
            <person name="Catcheside P."/>
            <person name="Chovatia M."/>
            <person name="Cooper J."/>
            <person name="Damon W."/>
            <person name="Desjardin D."/>
            <person name="Finy P."/>
            <person name="Geml J."/>
            <person name="Haridas S."/>
            <person name="Hughes K."/>
            <person name="Justo A."/>
            <person name="Karasinski D."/>
            <person name="Kautmanova I."/>
            <person name="Kiss B."/>
            <person name="Kocsube S."/>
            <person name="Kotiranta H."/>
            <person name="LaButti K.M."/>
            <person name="Lechner B.E."/>
            <person name="Liimatainen K."/>
            <person name="Lipzen A."/>
            <person name="Lukacs Z."/>
            <person name="Mihaltcheva S."/>
            <person name="Morgado L.N."/>
            <person name="Niskanen T."/>
            <person name="Noordeloos M.E."/>
            <person name="Ohm R.A."/>
            <person name="Ortiz-Santana B."/>
            <person name="Ovrebo C."/>
            <person name="Racz N."/>
            <person name="Riley R."/>
            <person name="Savchenko A."/>
            <person name="Shiryaev A."/>
            <person name="Soop K."/>
            <person name="Spirin V."/>
            <person name="Szebenyi C."/>
            <person name="Tomsovsky M."/>
            <person name="Tulloss R.E."/>
            <person name="Uehling J."/>
            <person name="Grigoriev I.V."/>
            <person name="Vagvolgyi C."/>
            <person name="Papp T."/>
            <person name="Martin F.M."/>
            <person name="Miettinen O."/>
            <person name="Hibbett D.S."/>
            <person name="Nagy L.G."/>
        </authorList>
    </citation>
    <scope>NUCLEOTIDE SEQUENCE [LARGE SCALE GENOMIC DNA]</scope>
    <source>
        <strain evidence="2 3">FP101781</strain>
    </source>
</reference>
<feature type="compositionally biased region" description="Polar residues" evidence="1">
    <location>
        <begin position="358"/>
        <end position="367"/>
    </location>
</feature>
<dbReference type="Proteomes" id="UP000298030">
    <property type="component" value="Unassembled WGS sequence"/>
</dbReference>
<keyword evidence="3" id="KW-1185">Reference proteome</keyword>
<evidence type="ECO:0000313" key="2">
    <source>
        <dbReference type="EMBL" id="TEB27709.1"/>
    </source>
</evidence>